<evidence type="ECO:0000259" key="3">
    <source>
        <dbReference type="SMART" id="SM01119"/>
    </source>
</evidence>
<feature type="domain" description="D-serine dehydratase-like" evidence="3">
    <location>
        <begin position="235"/>
        <end position="333"/>
    </location>
</feature>
<organism evidence="4 5">
    <name type="scientific">Pseudallescheria apiosperma</name>
    <name type="common">Scedosporium apiospermum</name>
    <dbReference type="NCBI Taxonomy" id="563466"/>
    <lineage>
        <taxon>Eukaryota</taxon>
        <taxon>Fungi</taxon>
        <taxon>Dikarya</taxon>
        <taxon>Ascomycota</taxon>
        <taxon>Pezizomycotina</taxon>
        <taxon>Sordariomycetes</taxon>
        <taxon>Hypocreomycetidae</taxon>
        <taxon>Microascales</taxon>
        <taxon>Microascaceae</taxon>
        <taxon>Scedosporium</taxon>
    </lineage>
</organism>
<dbReference type="InterPro" id="IPR026956">
    <property type="entry name" value="D-ser_dehydrat-like_dom"/>
</dbReference>
<dbReference type="InterPro" id="IPR001608">
    <property type="entry name" value="Ala_racemase_N"/>
</dbReference>
<dbReference type="RefSeq" id="XP_016646676.1">
    <property type="nucleotide sequence ID" value="XM_016783043.1"/>
</dbReference>
<dbReference type="VEuPathDB" id="FungiDB:SAPIO_CDS0207"/>
<dbReference type="GO" id="GO:0036088">
    <property type="term" value="P:D-serine catabolic process"/>
    <property type="evidence" value="ECO:0007669"/>
    <property type="project" value="TreeGrafter"/>
</dbReference>
<keyword evidence="2" id="KW-0456">Lyase</keyword>
<dbReference type="GeneID" id="27718359"/>
<accession>A0A084GHR5</accession>
<dbReference type="Pfam" id="PF01168">
    <property type="entry name" value="Ala_racemase_N"/>
    <property type="match status" value="1"/>
</dbReference>
<dbReference type="GO" id="GO:0008721">
    <property type="term" value="F:D-serine ammonia-lyase activity"/>
    <property type="evidence" value="ECO:0007669"/>
    <property type="project" value="TreeGrafter"/>
</dbReference>
<proteinExistence type="inferred from homology"/>
<dbReference type="OMA" id="NCEKMLA"/>
<dbReference type="OrthoDB" id="20198at2759"/>
<dbReference type="PANTHER" id="PTHR28004">
    <property type="entry name" value="ZGC:162816-RELATED"/>
    <property type="match status" value="1"/>
</dbReference>
<dbReference type="HOGENOM" id="CLU_031639_0_0_1"/>
<dbReference type="SMART" id="SM01119">
    <property type="entry name" value="D-ser_dehydrat"/>
    <property type="match status" value="1"/>
</dbReference>
<protein>
    <recommendedName>
        <fullName evidence="3">D-serine dehydratase-like domain-containing protein</fullName>
    </recommendedName>
</protein>
<dbReference type="InterPro" id="IPR029066">
    <property type="entry name" value="PLP-binding_barrel"/>
</dbReference>
<comment type="similarity">
    <text evidence="1">Belongs to the DSD1 family.</text>
</comment>
<evidence type="ECO:0000313" key="4">
    <source>
        <dbReference type="EMBL" id="KEZ46877.1"/>
    </source>
</evidence>
<reference evidence="4 5" key="1">
    <citation type="journal article" date="2014" name="Genome Announc.">
        <title>Draft genome sequence of the pathogenic fungus Scedosporium apiospermum.</title>
        <authorList>
            <person name="Vandeputte P."/>
            <person name="Ghamrawi S."/>
            <person name="Rechenmann M."/>
            <person name="Iltis A."/>
            <person name="Giraud S."/>
            <person name="Fleury M."/>
            <person name="Thornton C."/>
            <person name="Delhaes L."/>
            <person name="Meyer W."/>
            <person name="Papon N."/>
            <person name="Bouchara J.P."/>
        </authorList>
    </citation>
    <scope>NUCLEOTIDE SEQUENCE [LARGE SCALE GENOMIC DNA]</scope>
    <source>
        <strain evidence="4 5">IHEM 14462</strain>
    </source>
</reference>
<dbReference type="Proteomes" id="UP000028545">
    <property type="component" value="Unassembled WGS sequence"/>
</dbReference>
<evidence type="ECO:0000313" key="5">
    <source>
        <dbReference type="Proteomes" id="UP000028545"/>
    </source>
</evidence>
<dbReference type="InterPro" id="IPR042208">
    <property type="entry name" value="D-ser_dehydrat-like_sf"/>
</dbReference>
<name>A0A084GHR5_PSEDA</name>
<dbReference type="AlphaFoldDB" id="A0A084GHR5"/>
<dbReference type="Gene3D" id="3.20.20.10">
    <property type="entry name" value="Alanine racemase"/>
    <property type="match status" value="2"/>
</dbReference>
<evidence type="ECO:0000256" key="2">
    <source>
        <dbReference type="ARBA" id="ARBA00023239"/>
    </source>
</evidence>
<dbReference type="Gene3D" id="2.40.37.20">
    <property type="entry name" value="D-serine dehydratase-like domain"/>
    <property type="match status" value="1"/>
</dbReference>
<comment type="caution">
    <text evidence="4">The sequence shown here is derived from an EMBL/GenBank/DDBJ whole genome shotgun (WGS) entry which is preliminary data.</text>
</comment>
<keyword evidence="5" id="KW-1185">Reference proteome</keyword>
<gene>
    <name evidence="4" type="ORF">SAPIO_CDS0207</name>
</gene>
<dbReference type="KEGG" id="sapo:SAPIO_CDS0207"/>
<dbReference type="EMBL" id="JOWA01000011">
    <property type="protein sequence ID" value="KEZ46877.1"/>
    <property type="molecule type" value="Genomic_DNA"/>
</dbReference>
<evidence type="ECO:0000256" key="1">
    <source>
        <dbReference type="ARBA" id="ARBA00005323"/>
    </source>
</evidence>
<dbReference type="PANTHER" id="PTHR28004:SF2">
    <property type="entry name" value="D-SERINE DEHYDRATASE"/>
    <property type="match status" value="1"/>
</dbReference>
<dbReference type="SUPFAM" id="SSF51419">
    <property type="entry name" value="PLP-binding barrel"/>
    <property type="match status" value="1"/>
</dbReference>
<dbReference type="Pfam" id="PF14031">
    <property type="entry name" value="D-ser_dehydrat"/>
    <property type="match status" value="1"/>
</dbReference>
<dbReference type="InterPro" id="IPR051466">
    <property type="entry name" value="D-amino_acid_metab_enzyme"/>
</dbReference>
<sequence length="348" mass="38419">MSKPLRNRQSCVGLHVEELPTPVLLISKPIVERNIAQLHQDVESAGLTFRPHVKTLKVLYGLPINKTALAELSQIREHVDVVLLIDHDQHIDLIEGFGYKNPWRVFIKIDVGSKRAGVPPSSARLPALVKRALASPSVSLFGFYCHAGHSYACKTTREAEDVLRNEVEGVLYAASLVPPTHSITVSIGSTPTAHVVKSIKAAAPPNVAIELHAGNFPTNDLQQVSTGLVAEDQQAIRIQVEVCSIYPERNEALVNAGTIALSKETSAFPGFGNVVEKPAWYVGRMSQEHGILVTEPGNGRFAEEEFRVGDKLRLYCAHSCITAAAFPEYYVVDEHDRVSEVWIPWKWW</sequence>